<dbReference type="PANTHER" id="PTHR30446">
    <property type="entry name" value="RECOMBINATION PROTEIN RECR"/>
    <property type="match status" value="1"/>
</dbReference>
<dbReference type="SMART" id="SM00493">
    <property type="entry name" value="TOPRIM"/>
    <property type="match status" value="1"/>
</dbReference>
<protein>
    <recommendedName>
        <fullName evidence="7">Toprim domain-containing protein</fullName>
    </recommendedName>
</protein>
<evidence type="ECO:0000256" key="2">
    <source>
        <dbReference type="ARBA" id="ARBA00022763"/>
    </source>
</evidence>
<dbReference type="InterPro" id="IPR006171">
    <property type="entry name" value="TOPRIM_dom"/>
</dbReference>
<evidence type="ECO:0000256" key="4">
    <source>
        <dbReference type="ARBA" id="ARBA00022833"/>
    </source>
</evidence>
<proteinExistence type="inferred from homology"/>
<evidence type="ECO:0000313" key="8">
    <source>
        <dbReference type="EMBL" id="SUZ72786.1"/>
    </source>
</evidence>
<organism evidence="8">
    <name type="scientific">marine metagenome</name>
    <dbReference type="NCBI Taxonomy" id="408172"/>
    <lineage>
        <taxon>unclassified sequences</taxon>
        <taxon>metagenomes</taxon>
        <taxon>ecological metagenomes</taxon>
    </lineage>
</organism>
<evidence type="ECO:0000256" key="3">
    <source>
        <dbReference type="ARBA" id="ARBA00022771"/>
    </source>
</evidence>
<dbReference type="AlphaFoldDB" id="A0A381Q0D8"/>
<dbReference type="GO" id="GO:0006281">
    <property type="term" value="P:DNA repair"/>
    <property type="evidence" value="ECO:0007669"/>
    <property type="project" value="UniProtKB-KW"/>
</dbReference>
<feature type="domain" description="Toprim" evidence="7">
    <location>
        <begin position="67"/>
        <end position="162"/>
    </location>
</feature>
<keyword evidence="6" id="KW-0234">DNA repair</keyword>
<evidence type="ECO:0000256" key="1">
    <source>
        <dbReference type="ARBA" id="ARBA00022723"/>
    </source>
</evidence>
<dbReference type="HAMAP" id="MF_00017">
    <property type="entry name" value="RecR"/>
    <property type="match status" value="1"/>
</dbReference>
<dbReference type="GO" id="GO:0008270">
    <property type="term" value="F:zinc ion binding"/>
    <property type="evidence" value="ECO:0007669"/>
    <property type="project" value="UniProtKB-KW"/>
</dbReference>
<accession>A0A381Q0D8</accession>
<keyword evidence="1" id="KW-0479">Metal-binding</keyword>
<reference evidence="8" key="1">
    <citation type="submission" date="2018-05" db="EMBL/GenBank/DDBJ databases">
        <authorList>
            <person name="Lanie J.A."/>
            <person name="Ng W.-L."/>
            <person name="Kazmierczak K.M."/>
            <person name="Andrzejewski T.M."/>
            <person name="Davidsen T.M."/>
            <person name="Wayne K.J."/>
            <person name="Tettelin H."/>
            <person name="Glass J.I."/>
            <person name="Rusch D."/>
            <person name="Podicherti R."/>
            <person name="Tsui H.-C.T."/>
            <person name="Winkler M.E."/>
        </authorList>
    </citation>
    <scope>NUCLEOTIDE SEQUENCE</scope>
</reference>
<dbReference type="Pfam" id="PF21175">
    <property type="entry name" value="RecR_C"/>
    <property type="match status" value="1"/>
</dbReference>
<dbReference type="SUPFAM" id="SSF111304">
    <property type="entry name" value="Recombination protein RecR"/>
    <property type="match status" value="1"/>
</dbReference>
<dbReference type="Pfam" id="PF02132">
    <property type="entry name" value="RecR_ZnF"/>
    <property type="match status" value="1"/>
</dbReference>
<dbReference type="InterPro" id="IPR015967">
    <property type="entry name" value="Rcmb_RecR_Znf"/>
</dbReference>
<dbReference type="EMBL" id="UINC01001158">
    <property type="protein sequence ID" value="SUZ72786.1"/>
    <property type="molecule type" value="Genomic_DNA"/>
</dbReference>
<dbReference type="InterPro" id="IPR000093">
    <property type="entry name" value="DNA_Rcmb_RecR"/>
</dbReference>
<evidence type="ECO:0000256" key="5">
    <source>
        <dbReference type="ARBA" id="ARBA00023172"/>
    </source>
</evidence>
<dbReference type="InterPro" id="IPR034137">
    <property type="entry name" value="TOPRIM_RecR"/>
</dbReference>
<evidence type="ECO:0000256" key="6">
    <source>
        <dbReference type="ARBA" id="ARBA00023204"/>
    </source>
</evidence>
<sequence length="186" mass="19503">MQVLPGIGIKTATRMAFHLLQRNREGAGALAGAIVDAVRNVGQCRVCRNLSETESCGICSNAKRDGAVLCVVESPSDVVAIESAAGYDGKYFVLHGRLSPIDGVGPVELGLDRLREHVLETDIREVILATNPTVEGEATAHYISEALTGSGASVTRIAHGVPVGGELEYVDGGTITHALRGRTSID</sequence>
<dbReference type="InterPro" id="IPR023627">
    <property type="entry name" value="Rcmb_RecR"/>
</dbReference>
<dbReference type="GO" id="GO:0006310">
    <property type="term" value="P:DNA recombination"/>
    <property type="evidence" value="ECO:0007669"/>
    <property type="project" value="UniProtKB-KW"/>
</dbReference>
<dbReference type="Gene3D" id="1.10.8.420">
    <property type="entry name" value="RecR Domain 1"/>
    <property type="match status" value="1"/>
</dbReference>
<keyword evidence="4" id="KW-0862">Zinc</keyword>
<dbReference type="Gene3D" id="3.40.1360.10">
    <property type="match status" value="1"/>
</dbReference>
<evidence type="ECO:0000259" key="7">
    <source>
        <dbReference type="PROSITE" id="PS50880"/>
    </source>
</evidence>
<dbReference type="PROSITE" id="PS01300">
    <property type="entry name" value="RECR"/>
    <property type="match status" value="1"/>
</dbReference>
<dbReference type="PANTHER" id="PTHR30446:SF0">
    <property type="entry name" value="RECOMBINATION PROTEIN RECR"/>
    <property type="match status" value="1"/>
</dbReference>
<gene>
    <name evidence="8" type="ORF">METZ01_LOCUS25640</name>
</gene>
<dbReference type="Pfam" id="PF21176">
    <property type="entry name" value="RecR_HhH"/>
    <property type="match status" value="1"/>
</dbReference>
<dbReference type="Gene3D" id="6.10.250.240">
    <property type="match status" value="1"/>
</dbReference>
<name>A0A381Q0D8_9ZZZZ</name>
<dbReference type="PROSITE" id="PS50880">
    <property type="entry name" value="TOPRIM"/>
    <property type="match status" value="1"/>
</dbReference>
<dbReference type="Pfam" id="PF13662">
    <property type="entry name" value="Toprim_4"/>
    <property type="match status" value="1"/>
</dbReference>
<dbReference type="GO" id="GO:0003677">
    <property type="term" value="F:DNA binding"/>
    <property type="evidence" value="ECO:0007669"/>
    <property type="project" value="InterPro"/>
</dbReference>
<keyword evidence="3" id="KW-0863">Zinc-finger</keyword>
<keyword evidence="5" id="KW-0233">DNA recombination</keyword>
<dbReference type="CDD" id="cd01025">
    <property type="entry name" value="TOPRIM_recR"/>
    <property type="match status" value="1"/>
</dbReference>
<keyword evidence="2" id="KW-0227">DNA damage</keyword>
<dbReference type="NCBIfam" id="TIGR00615">
    <property type="entry name" value="recR"/>
    <property type="match status" value="1"/>
</dbReference>